<reference evidence="2" key="1">
    <citation type="submission" date="2022-10" db="EMBL/GenBank/DDBJ databases">
        <title>Genome assembly of Pristionchus species.</title>
        <authorList>
            <person name="Yoshida K."/>
            <person name="Sommer R.J."/>
        </authorList>
    </citation>
    <scope>NUCLEOTIDE SEQUENCE [LARGE SCALE GENOMIC DNA]</scope>
    <source>
        <strain evidence="2">RS5460</strain>
    </source>
</reference>
<feature type="non-terminal residue" evidence="1">
    <location>
        <position position="113"/>
    </location>
</feature>
<proteinExistence type="predicted"/>
<evidence type="ECO:0000313" key="1">
    <source>
        <dbReference type="EMBL" id="GMR29890.1"/>
    </source>
</evidence>
<comment type="caution">
    <text evidence="1">The sequence shown here is derived from an EMBL/GenBank/DDBJ whole genome shotgun (WGS) entry which is preliminary data.</text>
</comment>
<feature type="non-terminal residue" evidence="1">
    <location>
        <position position="1"/>
    </location>
</feature>
<dbReference type="AlphaFoldDB" id="A0AAN4Z261"/>
<name>A0AAN4Z261_9BILA</name>
<keyword evidence="2" id="KW-1185">Reference proteome</keyword>
<organism evidence="1 2">
    <name type="scientific">Pristionchus mayeri</name>
    <dbReference type="NCBI Taxonomy" id="1317129"/>
    <lineage>
        <taxon>Eukaryota</taxon>
        <taxon>Metazoa</taxon>
        <taxon>Ecdysozoa</taxon>
        <taxon>Nematoda</taxon>
        <taxon>Chromadorea</taxon>
        <taxon>Rhabditida</taxon>
        <taxon>Rhabditina</taxon>
        <taxon>Diplogasteromorpha</taxon>
        <taxon>Diplogasteroidea</taxon>
        <taxon>Neodiplogasteridae</taxon>
        <taxon>Pristionchus</taxon>
    </lineage>
</organism>
<accession>A0AAN4Z261</accession>
<gene>
    <name evidence="1" type="ORF">PMAYCL1PPCAC_00085</name>
</gene>
<protein>
    <submittedName>
        <fullName evidence="1">Uncharacterized protein</fullName>
    </submittedName>
</protein>
<sequence length="113" mass="14180">WRRQQRTMCYILNLHVLRARVQCFHIALRRYLFHICLRRIRIDTNRNLYHTRHFRNGSNNSSVPSPSMCYLYPPHRFQAFHSSRVHRRSIRQCCNFHRISYWRRQQRTMCYIL</sequence>
<evidence type="ECO:0000313" key="2">
    <source>
        <dbReference type="Proteomes" id="UP001328107"/>
    </source>
</evidence>
<dbReference type="EMBL" id="BTRK01000001">
    <property type="protein sequence ID" value="GMR29890.1"/>
    <property type="molecule type" value="Genomic_DNA"/>
</dbReference>
<dbReference type="Proteomes" id="UP001328107">
    <property type="component" value="Unassembled WGS sequence"/>
</dbReference>